<accession>A0A8T1CVM4</accession>
<evidence type="ECO:0000313" key="2">
    <source>
        <dbReference type="EMBL" id="KAG2930426.1"/>
    </source>
</evidence>
<comment type="caution">
    <text evidence="2">The sequence shown here is derived from an EMBL/GenBank/DDBJ whole genome shotgun (WGS) entry which is preliminary data.</text>
</comment>
<protein>
    <submittedName>
        <fullName evidence="2">Uncharacterized protein</fullName>
    </submittedName>
</protein>
<dbReference type="Proteomes" id="UP000697107">
    <property type="component" value="Unassembled WGS sequence"/>
</dbReference>
<organism evidence="2 4">
    <name type="scientific">Phytophthora cactorum</name>
    <dbReference type="NCBI Taxonomy" id="29920"/>
    <lineage>
        <taxon>Eukaryota</taxon>
        <taxon>Sar</taxon>
        <taxon>Stramenopiles</taxon>
        <taxon>Oomycota</taxon>
        <taxon>Peronosporomycetes</taxon>
        <taxon>Peronosporales</taxon>
        <taxon>Peronosporaceae</taxon>
        <taxon>Phytophthora</taxon>
    </lineage>
</organism>
<dbReference type="Proteomes" id="UP000735874">
    <property type="component" value="Unassembled WGS sequence"/>
</dbReference>
<evidence type="ECO:0000313" key="1">
    <source>
        <dbReference type="EMBL" id="KAG2861148.1"/>
    </source>
</evidence>
<dbReference type="AlphaFoldDB" id="A0A8T1CVM4"/>
<dbReference type="EMBL" id="RCMI01000146">
    <property type="protein sequence ID" value="KAG2930426.1"/>
    <property type="molecule type" value="Genomic_DNA"/>
</dbReference>
<name>A0A8T1CVM4_9STRA</name>
<dbReference type="EMBL" id="RCMG01000163">
    <property type="protein sequence ID" value="KAG2861148.1"/>
    <property type="molecule type" value="Genomic_DNA"/>
</dbReference>
<evidence type="ECO:0000313" key="3">
    <source>
        <dbReference type="EMBL" id="KAG2988389.1"/>
    </source>
</evidence>
<reference evidence="2" key="1">
    <citation type="submission" date="2018-10" db="EMBL/GenBank/DDBJ databases">
        <title>Effector identification in a new, highly contiguous assembly of the strawberry crown rot pathogen Phytophthora cactorum.</title>
        <authorList>
            <person name="Armitage A.D."/>
            <person name="Nellist C.F."/>
            <person name="Bates H."/>
            <person name="Vickerstaff R.J."/>
            <person name="Harrison R.J."/>
        </authorList>
    </citation>
    <scope>NUCLEOTIDE SEQUENCE</scope>
    <source>
        <strain evidence="1">15-7</strain>
        <strain evidence="2">4032</strain>
        <strain evidence="3">P415</strain>
    </source>
</reference>
<proteinExistence type="predicted"/>
<dbReference type="EMBL" id="RCML01000154">
    <property type="protein sequence ID" value="KAG2988389.1"/>
    <property type="molecule type" value="Genomic_DNA"/>
</dbReference>
<sequence length="45" mass="5321">MKRFGKKPARLNEARGIVEDKEFWKRLKQVQKLLQPVVVVIAMLE</sequence>
<evidence type="ECO:0000313" key="4">
    <source>
        <dbReference type="Proteomes" id="UP000774804"/>
    </source>
</evidence>
<gene>
    <name evidence="1" type="ORF">PC113_g7435</name>
    <name evidence="2" type="ORF">PC115_g6513</name>
    <name evidence="3" type="ORF">PC118_g6748</name>
</gene>
<dbReference type="Proteomes" id="UP000774804">
    <property type="component" value="Unassembled WGS sequence"/>
</dbReference>